<dbReference type="Proteomes" id="UP000651452">
    <property type="component" value="Unassembled WGS sequence"/>
</dbReference>
<reference evidence="3" key="1">
    <citation type="submission" date="2018-12" db="EMBL/GenBank/DDBJ databases">
        <authorList>
            <person name="Syme R.A."/>
            <person name="Farfan-Caceres L."/>
            <person name="Lichtenzveig J."/>
        </authorList>
    </citation>
    <scope>NUCLEOTIDE SEQUENCE</scope>
    <source>
        <strain evidence="3">Al4</strain>
    </source>
</reference>
<reference evidence="3" key="2">
    <citation type="submission" date="2020-09" db="EMBL/GenBank/DDBJ databases">
        <title>Reference genome assembly for Australian Ascochyta lentis isolate Al4.</title>
        <authorList>
            <person name="Lee R.C."/>
            <person name="Farfan-Caceres L.M."/>
            <person name="Debler J.W."/>
            <person name="Williams A.H."/>
            <person name="Henares B.M."/>
        </authorList>
    </citation>
    <scope>NUCLEOTIDE SEQUENCE</scope>
    <source>
        <strain evidence="3">Al4</strain>
    </source>
</reference>
<feature type="domain" description="Fe2OG dioxygenase" evidence="2">
    <location>
        <begin position="23"/>
        <end position="129"/>
    </location>
</feature>
<dbReference type="InterPro" id="IPR005123">
    <property type="entry name" value="Oxoglu/Fe-dep_dioxygenase_dom"/>
</dbReference>
<organism evidence="3 4">
    <name type="scientific">Ascochyta lentis</name>
    <dbReference type="NCBI Taxonomy" id="205686"/>
    <lineage>
        <taxon>Eukaryota</taxon>
        <taxon>Fungi</taxon>
        <taxon>Dikarya</taxon>
        <taxon>Ascomycota</taxon>
        <taxon>Pezizomycotina</taxon>
        <taxon>Dothideomycetes</taxon>
        <taxon>Pleosporomycetidae</taxon>
        <taxon>Pleosporales</taxon>
        <taxon>Pleosporineae</taxon>
        <taxon>Didymellaceae</taxon>
        <taxon>Ascochyta</taxon>
    </lineage>
</organism>
<gene>
    <name evidence="3" type="ORF">EKO04_010155</name>
</gene>
<name>A0A8H7IV04_9PLEO</name>
<protein>
    <recommendedName>
        <fullName evidence="2">Fe2OG dioxygenase domain-containing protein</fullName>
    </recommendedName>
</protein>
<comment type="similarity">
    <text evidence="1">Belongs to the iron/ascorbate-dependent oxidoreductase family.</text>
</comment>
<dbReference type="OrthoDB" id="288590at2759"/>
<evidence type="ECO:0000259" key="2">
    <source>
        <dbReference type="PROSITE" id="PS51471"/>
    </source>
</evidence>
<dbReference type="Gene3D" id="2.60.120.330">
    <property type="entry name" value="B-lactam Antibiotic, Isopenicillin N Synthase, Chain"/>
    <property type="match status" value="1"/>
</dbReference>
<dbReference type="InterPro" id="IPR050231">
    <property type="entry name" value="Iron_ascorbate_oxido_reductase"/>
</dbReference>
<evidence type="ECO:0000313" key="4">
    <source>
        <dbReference type="Proteomes" id="UP000651452"/>
    </source>
</evidence>
<dbReference type="InterPro" id="IPR044861">
    <property type="entry name" value="IPNS-like_FE2OG_OXY"/>
</dbReference>
<dbReference type="InterPro" id="IPR027443">
    <property type="entry name" value="IPNS-like_sf"/>
</dbReference>
<dbReference type="AlphaFoldDB" id="A0A8H7IV04"/>
<evidence type="ECO:0000313" key="3">
    <source>
        <dbReference type="EMBL" id="KAF9692011.1"/>
    </source>
</evidence>
<dbReference type="EMBL" id="RZGK01000019">
    <property type="protein sequence ID" value="KAF9692011.1"/>
    <property type="molecule type" value="Genomic_DNA"/>
</dbReference>
<sequence>MDLVAATLPYGPDVFDEWKSHEPACPLRLLHYPPTPAHVAGKTRQLGSSAHTDFGALTLLLQDSHEGLEVLNHETGDWVLVPPKPGAFVVNIADMMTMVTGGDYKSSKHRVINRNETEDRYSVVFFMDGNVDYKLRRLDKIGQPIGDNEDLLTVEDYILGKRNSTYVK</sequence>
<keyword evidence="4" id="KW-1185">Reference proteome</keyword>
<accession>A0A8H7IV04</accession>
<comment type="caution">
    <text evidence="3">The sequence shown here is derived from an EMBL/GenBank/DDBJ whole genome shotgun (WGS) entry which is preliminary data.</text>
</comment>
<dbReference type="PANTHER" id="PTHR47990">
    <property type="entry name" value="2-OXOGLUTARATE (2OG) AND FE(II)-DEPENDENT OXYGENASE SUPERFAMILY PROTEIN-RELATED"/>
    <property type="match status" value="1"/>
</dbReference>
<proteinExistence type="inferred from homology"/>
<dbReference type="Pfam" id="PF03171">
    <property type="entry name" value="2OG-FeII_Oxy"/>
    <property type="match status" value="1"/>
</dbReference>
<evidence type="ECO:0000256" key="1">
    <source>
        <dbReference type="ARBA" id="ARBA00008056"/>
    </source>
</evidence>
<dbReference type="SUPFAM" id="SSF51197">
    <property type="entry name" value="Clavaminate synthase-like"/>
    <property type="match status" value="1"/>
</dbReference>
<dbReference type="PROSITE" id="PS51471">
    <property type="entry name" value="FE2OG_OXY"/>
    <property type="match status" value="1"/>
</dbReference>